<evidence type="ECO:0000313" key="9">
    <source>
        <dbReference type="Proteomes" id="UP000243745"/>
    </source>
</evidence>
<comment type="catalytic activity">
    <reaction evidence="1 7">
        <text>2-C-methyl-D-erythritol 4-phosphate + CTP + H(+) = 4-CDP-2-C-methyl-D-erythritol + diphosphate</text>
        <dbReference type="Rhea" id="RHEA:13429"/>
        <dbReference type="ChEBI" id="CHEBI:15378"/>
        <dbReference type="ChEBI" id="CHEBI:33019"/>
        <dbReference type="ChEBI" id="CHEBI:37563"/>
        <dbReference type="ChEBI" id="CHEBI:57823"/>
        <dbReference type="ChEBI" id="CHEBI:58262"/>
        <dbReference type="EC" id="2.7.7.60"/>
    </reaction>
</comment>
<dbReference type="CDD" id="cd02516">
    <property type="entry name" value="CDP-ME_synthetase"/>
    <property type="match status" value="1"/>
</dbReference>
<organism evidence="8 9">
    <name type="scientific">Ruminobacter amylophilus</name>
    <dbReference type="NCBI Taxonomy" id="867"/>
    <lineage>
        <taxon>Bacteria</taxon>
        <taxon>Pseudomonadati</taxon>
        <taxon>Pseudomonadota</taxon>
        <taxon>Gammaproteobacteria</taxon>
        <taxon>Aeromonadales</taxon>
        <taxon>Succinivibrionaceae</taxon>
        <taxon>Ruminobacter</taxon>
    </lineage>
</organism>
<dbReference type="HAMAP" id="MF_00108">
    <property type="entry name" value="IspD"/>
    <property type="match status" value="1"/>
</dbReference>
<evidence type="ECO:0000256" key="6">
    <source>
        <dbReference type="ARBA" id="ARBA00023229"/>
    </source>
</evidence>
<keyword evidence="5 7" id="KW-0548">Nucleotidyltransferase</keyword>
<evidence type="ECO:0000313" key="8">
    <source>
        <dbReference type="EMBL" id="SFP55443.1"/>
    </source>
</evidence>
<sequence>MKLDVVIPAAGVGKRMNAGFPKQYLKLGNQTILERTVSVFMDMKDVVDNIIIVVSRDDDRFREFGFEKNSCVKVCIGGAERINSVLNGLHCAESEYVLVHDAARPCVLPDDIRRLISAGCNDNGAILVSRVADTMKRTDENNSIISTVSREHLFHALTPQLFKRKLLIDAYENAVSSGIVLTDEASAMESAGFSPKAVIGEASNIKVTEPFDMKLAEFFLKLNNRW</sequence>
<dbReference type="Gene3D" id="3.90.550.10">
    <property type="entry name" value="Spore Coat Polysaccharide Biosynthesis Protein SpsA, Chain A"/>
    <property type="match status" value="1"/>
</dbReference>
<keyword evidence="9" id="KW-1185">Reference proteome</keyword>
<dbReference type="Proteomes" id="UP000243745">
    <property type="component" value="Unassembled WGS sequence"/>
</dbReference>
<evidence type="ECO:0000256" key="1">
    <source>
        <dbReference type="ARBA" id="ARBA00001282"/>
    </source>
</evidence>
<evidence type="ECO:0000256" key="2">
    <source>
        <dbReference type="ARBA" id="ARBA00004787"/>
    </source>
</evidence>
<dbReference type="NCBIfam" id="TIGR00453">
    <property type="entry name" value="ispD"/>
    <property type="match status" value="1"/>
</dbReference>
<dbReference type="GO" id="GO:0050518">
    <property type="term" value="F:2-C-methyl-D-erythritol 4-phosphate cytidylyltransferase activity"/>
    <property type="evidence" value="ECO:0007669"/>
    <property type="project" value="UniProtKB-UniRule"/>
</dbReference>
<gene>
    <name evidence="7" type="primary">ispD</name>
    <name evidence="8" type="ORF">SAMN02910344_01711</name>
</gene>
<dbReference type="AlphaFoldDB" id="A0A662ZLT0"/>
<dbReference type="FunFam" id="3.90.550.10:FF:000003">
    <property type="entry name" value="2-C-methyl-D-erythritol 4-phosphate cytidylyltransferase"/>
    <property type="match status" value="1"/>
</dbReference>
<keyword evidence="4 7" id="KW-0808">Transferase</keyword>
<name>A0A662ZLT0_9GAMM</name>
<evidence type="ECO:0000256" key="3">
    <source>
        <dbReference type="ARBA" id="ARBA00009789"/>
    </source>
</evidence>
<dbReference type="PROSITE" id="PS01295">
    <property type="entry name" value="ISPD"/>
    <property type="match status" value="1"/>
</dbReference>
<dbReference type="InterPro" id="IPR018294">
    <property type="entry name" value="ISPD_synthase_CS"/>
</dbReference>
<comment type="pathway">
    <text evidence="2 7">Isoprenoid biosynthesis; isopentenyl diphosphate biosynthesis via DXP pathway; isopentenyl diphosphate from 1-deoxy-D-xylulose 5-phosphate: step 2/6.</text>
</comment>
<reference evidence="8 9" key="1">
    <citation type="submission" date="2016-10" db="EMBL/GenBank/DDBJ databases">
        <authorList>
            <person name="Varghese N."/>
            <person name="Submissions S."/>
        </authorList>
    </citation>
    <scope>NUCLEOTIDE SEQUENCE [LARGE SCALE GENOMIC DNA]</scope>
    <source>
        <strain evidence="8 9">DSM 1361</strain>
    </source>
</reference>
<keyword evidence="6 7" id="KW-0414">Isoprene biosynthesis</keyword>
<dbReference type="SUPFAM" id="SSF53448">
    <property type="entry name" value="Nucleotide-diphospho-sugar transferases"/>
    <property type="match status" value="1"/>
</dbReference>
<comment type="similarity">
    <text evidence="3 7">Belongs to the IspD/TarI cytidylyltransferase family. IspD subfamily.</text>
</comment>
<feature type="site" description="Positions MEP for the nucleophilic attack" evidence="7">
    <location>
        <position position="206"/>
    </location>
</feature>
<evidence type="ECO:0000256" key="4">
    <source>
        <dbReference type="ARBA" id="ARBA00022679"/>
    </source>
</evidence>
<feature type="site" description="Transition state stabilizer" evidence="7">
    <location>
        <position position="15"/>
    </location>
</feature>
<dbReference type="InterPro" id="IPR050088">
    <property type="entry name" value="IspD/TarI_cytidylyltransf_bact"/>
</dbReference>
<dbReference type="GO" id="GO:0019288">
    <property type="term" value="P:isopentenyl diphosphate biosynthetic process, methylerythritol 4-phosphate pathway"/>
    <property type="evidence" value="ECO:0007669"/>
    <property type="project" value="UniProtKB-UniRule"/>
</dbReference>
<feature type="site" description="Positions MEP for the nucleophilic attack" evidence="7">
    <location>
        <position position="150"/>
    </location>
</feature>
<dbReference type="UniPathway" id="UPA00056">
    <property type="reaction ID" value="UER00093"/>
</dbReference>
<feature type="site" description="Transition state stabilizer" evidence="7">
    <location>
        <position position="22"/>
    </location>
</feature>
<protein>
    <recommendedName>
        <fullName evidence="7">2-C-methyl-D-erythritol 4-phosphate cytidylyltransferase</fullName>
        <ecNumber evidence="7">2.7.7.60</ecNumber>
    </recommendedName>
    <alternativeName>
        <fullName evidence="7">4-diphosphocytidyl-2C-methyl-D-erythritol synthase</fullName>
    </alternativeName>
    <alternativeName>
        <fullName evidence="7">MEP cytidylyltransferase</fullName>
        <shortName evidence="7">MCT</shortName>
    </alternativeName>
</protein>
<dbReference type="InterPro" id="IPR001228">
    <property type="entry name" value="IspD"/>
</dbReference>
<dbReference type="OrthoDB" id="9806837at2"/>
<evidence type="ECO:0000256" key="5">
    <source>
        <dbReference type="ARBA" id="ARBA00022695"/>
    </source>
</evidence>
<accession>A0A662ZLT0</accession>
<dbReference type="InterPro" id="IPR034683">
    <property type="entry name" value="IspD/TarI"/>
</dbReference>
<evidence type="ECO:0000256" key="7">
    <source>
        <dbReference type="HAMAP-Rule" id="MF_00108"/>
    </source>
</evidence>
<comment type="function">
    <text evidence="7">Catalyzes the formation of 4-diphosphocytidyl-2-C-methyl-D-erythritol from CTP and 2-C-methyl-D-erythritol 4-phosphate (MEP).</text>
</comment>
<dbReference type="PANTHER" id="PTHR32125:SF4">
    <property type="entry name" value="2-C-METHYL-D-ERYTHRITOL 4-PHOSPHATE CYTIDYLYLTRANSFERASE, CHLOROPLASTIC"/>
    <property type="match status" value="1"/>
</dbReference>
<dbReference type="EMBL" id="FOXF01000036">
    <property type="protein sequence ID" value="SFP55443.1"/>
    <property type="molecule type" value="Genomic_DNA"/>
</dbReference>
<dbReference type="InterPro" id="IPR029044">
    <property type="entry name" value="Nucleotide-diphossugar_trans"/>
</dbReference>
<dbReference type="Pfam" id="PF01128">
    <property type="entry name" value="IspD"/>
    <property type="match status" value="1"/>
</dbReference>
<dbReference type="EC" id="2.7.7.60" evidence="7"/>
<proteinExistence type="inferred from homology"/>
<dbReference type="PANTHER" id="PTHR32125">
    <property type="entry name" value="2-C-METHYL-D-ERYTHRITOL 4-PHOSPHATE CYTIDYLYLTRANSFERASE, CHLOROPLASTIC"/>
    <property type="match status" value="1"/>
</dbReference>